<evidence type="ECO:0000313" key="5">
    <source>
        <dbReference type="Proteomes" id="UP001585080"/>
    </source>
</evidence>
<proteinExistence type="predicted"/>
<gene>
    <name evidence="4" type="ORF">VSS16_18200</name>
</gene>
<dbReference type="SMART" id="SM00421">
    <property type="entry name" value="HTH_LUXR"/>
    <property type="match status" value="1"/>
</dbReference>
<dbReference type="Gene3D" id="1.25.40.10">
    <property type="entry name" value="Tetratricopeptide repeat domain"/>
    <property type="match status" value="1"/>
</dbReference>
<dbReference type="SUPFAM" id="SSF46894">
    <property type="entry name" value="C-terminal effector domain of the bipartite response regulators"/>
    <property type="match status" value="1"/>
</dbReference>
<dbReference type="Pfam" id="PF13191">
    <property type="entry name" value="AAA_16"/>
    <property type="match status" value="1"/>
</dbReference>
<dbReference type="InterPro" id="IPR036388">
    <property type="entry name" value="WH-like_DNA-bd_sf"/>
</dbReference>
<dbReference type="InterPro" id="IPR027417">
    <property type="entry name" value="P-loop_NTPase"/>
</dbReference>
<protein>
    <submittedName>
        <fullName evidence="4">AAA family ATPase</fullName>
    </submittedName>
</protein>
<dbReference type="CDD" id="cd06170">
    <property type="entry name" value="LuxR_C_like"/>
    <property type="match status" value="1"/>
</dbReference>
<dbReference type="EMBL" id="JAYMRP010000014">
    <property type="protein sequence ID" value="MFB8774635.1"/>
    <property type="molecule type" value="Genomic_DNA"/>
</dbReference>
<evidence type="ECO:0000256" key="2">
    <source>
        <dbReference type="ARBA" id="ARBA00022840"/>
    </source>
</evidence>
<dbReference type="SUPFAM" id="SSF48452">
    <property type="entry name" value="TPR-like"/>
    <property type="match status" value="1"/>
</dbReference>
<dbReference type="InterPro" id="IPR041664">
    <property type="entry name" value="AAA_16"/>
</dbReference>
<dbReference type="SUPFAM" id="SSF52540">
    <property type="entry name" value="P-loop containing nucleoside triphosphate hydrolases"/>
    <property type="match status" value="1"/>
</dbReference>
<dbReference type="RefSeq" id="WP_376733335.1">
    <property type="nucleotide sequence ID" value="NZ_JAYMRP010000014.1"/>
</dbReference>
<dbReference type="InterPro" id="IPR016032">
    <property type="entry name" value="Sig_transdc_resp-reg_C-effctor"/>
</dbReference>
<dbReference type="PANTHER" id="PTHR16305">
    <property type="entry name" value="TESTICULAR SOLUBLE ADENYLYL CYCLASE"/>
    <property type="match status" value="1"/>
</dbReference>
<reference evidence="4 5" key="1">
    <citation type="submission" date="2024-01" db="EMBL/GenBank/DDBJ databases">
        <title>Genome mining of biosynthetic gene clusters to explore secondary metabolites of Streptomyces sp.</title>
        <authorList>
            <person name="Baig A."/>
            <person name="Ajitkumar Shintre N."/>
            <person name="Kumar H."/>
            <person name="Anbarasu A."/>
            <person name="Ramaiah S."/>
        </authorList>
    </citation>
    <scope>NUCLEOTIDE SEQUENCE [LARGE SCALE GENOMIC DNA]</scope>
    <source>
        <strain evidence="4 5">A57</strain>
    </source>
</reference>
<dbReference type="PANTHER" id="PTHR16305:SF35">
    <property type="entry name" value="TRANSCRIPTIONAL ACTIVATOR DOMAIN"/>
    <property type="match status" value="1"/>
</dbReference>
<dbReference type="Pfam" id="PF00196">
    <property type="entry name" value="GerE"/>
    <property type="match status" value="1"/>
</dbReference>
<name>A0ABV5ECP9_9ACTN</name>
<accession>A0ABV5ECP9</accession>
<keyword evidence="1" id="KW-0547">Nucleotide-binding</keyword>
<keyword evidence="2" id="KW-0067">ATP-binding</keyword>
<feature type="domain" description="HTH luxR-type" evidence="3">
    <location>
        <begin position="876"/>
        <end position="941"/>
    </location>
</feature>
<organism evidence="4 5">
    <name type="scientific">Streptomyces broussonetiae</name>
    <dbReference type="NCBI Taxonomy" id="2686304"/>
    <lineage>
        <taxon>Bacteria</taxon>
        <taxon>Bacillati</taxon>
        <taxon>Actinomycetota</taxon>
        <taxon>Actinomycetes</taxon>
        <taxon>Kitasatosporales</taxon>
        <taxon>Streptomycetaceae</taxon>
        <taxon>Streptomyces</taxon>
    </lineage>
</organism>
<dbReference type="PRINTS" id="PR00038">
    <property type="entry name" value="HTHLUXR"/>
</dbReference>
<dbReference type="InterPro" id="IPR011990">
    <property type="entry name" value="TPR-like_helical_dom_sf"/>
</dbReference>
<evidence type="ECO:0000256" key="1">
    <source>
        <dbReference type="ARBA" id="ARBA00022741"/>
    </source>
</evidence>
<evidence type="ECO:0000313" key="4">
    <source>
        <dbReference type="EMBL" id="MFB8774635.1"/>
    </source>
</evidence>
<dbReference type="InterPro" id="IPR000792">
    <property type="entry name" value="Tscrpt_reg_LuxR_C"/>
</dbReference>
<dbReference type="PROSITE" id="PS50043">
    <property type="entry name" value="HTH_LUXR_2"/>
    <property type="match status" value="1"/>
</dbReference>
<keyword evidence="5" id="KW-1185">Reference proteome</keyword>
<dbReference type="Gene3D" id="1.10.10.10">
    <property type="entry name" value="Winged helix-like DNA-binding domain superfamily/Winged helix DNA-binding domain"/>
    <property type="match status" value="1"/>
</dbReference>
<sequence>MRRENRLLERDRELGFVQSALRQAMGGDGAVLAFEGAGGLGKTSLLQSLRVAARTQGFTVLHARGSELERDFPWTVVRQLFERLLAADPTGTGDGAALTGPAALIRTLFDYDQDHHSGGLAALGDDELYATVHGLYWLCCNLSARQPLLLVVDDAQWADRFSLHFISYLINRLEGESVLVALAHSPAPSAHDAAQDLIMSARASPLATVARLAPLSEGAAREVLTTQLGTAPHDSVVHRCMEITEGNPLHLTELAKEMALRGLPPTASAVPRLRLLSPTSIAWDIRRSIGRLPEPAVALAQATAVLDTDAAPQHSADVAGLDESGADEAAKYLRDAGLLRSGTPYAFHSSVARHVVYADMTAQQRHQAHRRAAASLHAADADPAAVAEHVCRTGPGVPPWAVRVLRSASSQAVHTGQPATAVRYLRRALAEPTPDPSRAHLLAQLGSAELLARDRAAVGHLAEAIHHSRDREVIRAVRPELALALAAGGRYPEAVDVARQSCGTDGPEDPVTTRARLIERVLTRMSRGGSRAMPAYDLPPGAVRAHAAVEAWSRGLPVGRVARFAGAAVADGVRLPDQDVELPPVSLAAWMLAQCDDLPAAERVLTRVARQAARHGRLLTATTAESMRARILLDTGRLAEAETAARSVLRDHHASDLTPVGVPVAAAVLVHCLIETDRPAEAEELLKATGLDGTLPDAAPFVPLRLARGRLSIRLARDEDGLRELLACRALALAEGWLYPSATTEYLADAARALAVTGSVRAARALVLEEVNRCRAFGAARPLAVALRTLASVTGDKGLARLEDADRLLEDVPDTLERARTLVELGSALRRAGHRTQARQPLTAGLELAHGIGAATVAAAARSELRLAGTRLSRVGDGLCTALTPAEERVAQKAAEGLSNKEISRELYVSVKTVEWHLGQVYAKLGIAKRSELPRVLALDGPPVRRSS</sequence>
<dbReference type="Proteomes" id="UP001585080">
    <property type="component" value="Unassembled WGS sequence"/>
</dbReference>
<evidence type="ECO:0000259" key="3">
    <source>
        <dbReference type="PROSITE" id="PS50043"/>
    </source>
</evidence>
<comment type="caution">
    <text evidence="4">The sequence shown here is derived from an EMBL/GenBank/DDBJ whole genome shotgun (WGS) entry which is preliminary data.</text>
</comment>